<dbReference type="SUPFAM" id="SSF53254">
    <property type="entry name" value="Phosphoglycerate mutase-like"/>
    <property type="match status" value="1"/>
</dbReference>
<dbReference type="KEGG" id="clx:CLAN_0852"/>
<dbReference type="SMART" id="SM00855">
    <property type="entry name" value="PGAM"/>
    <property type="match status" value="1"/>
</dbReference>
<proteinExistence type="predicted"/>
<dbReference type="InterPro" id="IPR050275">
    <property type="entry name" value="PGM_Phosphatase"/>
</dbReference>
<accession>A0A1X9SMX3</accession>
<name>A0A1X9SMX3_9BACT</name>
<dbReference type="Gene3D" id="3.40.50.1240">
    <property type="entry name" value="Phosphoglycerate mutase-like"/>
    <property type="match status" value="1"/>
</dbReference>
<reference evidence="2" key="2">
    <citation type="journal article" date="2017" name="Genome Biol. Evol.">
        <title>Comparative genomic analysis identifies a Campylobacter clade deficient in selenium metabolism.</title>
        <authorList>
            <person name="Miller W.G."/>
            <person name="Yee E."/>
            <person name="Lopes B.S."/>
            <person name="Chapman M.H."/>
            <person name="Huynh S."/>
            <person name="Bono J.L."/>
            <person name="Parker C.T."/>
            <person name="Strachan N.J.C."/>
            <person name="Forbes K.J."/>
        </authorList>
    </citation>
    <scope>NUCLEOTIDE SEQUENCE [LARGE SCALE GENOMIC DNA]</scope>
    <source>
        <strain evidence="2">NCTC 13004</strain>
    </source>
</reference>
<organism evidence="1 2">
    <name type="scientific">Campylobacter lanienae NCTC 13004</name>
    <dbReference type="NCBI Taxonomy" id="1031753"/>
    <lineage>
        <taxon>Bacteria</taxon>
        <taxon>Pseudomonadati</taxon>
        <taxon>Campylobacterota</taxon>
        <taxon>Epsilonproteobacteria</taxon>
        <taxon>Campylobacterales</taxon>
        <taxon>Campylobacteraceae</taxon>
        <taxon>Campylobacter</taxon>
    </lineage>
</organism>
<dbReference type="InterPro" id="IPR013078">
    <property type="entry name" value="His_Pase_superF_clade-1"/>
</dbReference>
<dbReference type="EMBL" id="CP015578">
    <property type="protein sequence ID" value="ARQ97597.1"/>
    <property type="molecule type" value="Genomic_DNA"/>
</dbReference>
<evidence type="ECO:0000313" key="1">
    <source>
        <dbReference type="EMBL" id="ARQ97597.1"/>
    </source>
</evidence>
<dbReference type="Pfam" id="PF00300">
    <property type="entry name" value="His_Phos_1"/>
    <property type="match status" value="1"/>
</dbReference>
<dbReference type="Proteomes" id="UP000202031">
    <property type="component" value="Chromosome"/>
</dbReference>
<dbReference type="PANTHER" id="PTHR48100:SF1">
    <property type="entry name" value="HISTIDINE PHOSPHATASE FAMILY PROTEIN-RELATED"/>
    <property type="match status" value="1"/>
</dbReference>
<dbReference type="InterPro" id="IPR029033">
    <property type="entry name" value="His_PPase_superfam"/>
</dbReference>
<gene>
    <name evidence="1" type="primary">sixA</name>
    <name evidence="1" type="ORF">CLAN_0852</name>
</gene>
<dbReference type="RefSeq" id="WP_086300579.1">
    <property type="nucleotide sequence ID" value="NZ_CP015578.1"/>
</dbReference>
<protein>
    <submittedName>
        <fullName evidence="1">Phosphohistidine phosphatase</fullName>
    </submittedName>
</protein>
<dbReference type="PANTHER" id="PTHR48100">
    <property type="entry name" value="BROAD-SPECIFICITY PHOSPHATASE YOR283W-RELATED"/>
    <property type="match status" value="1"/>
</dbReference>
<dbReference type="GO" id="GO:0016791">
    <property type="term" value="F:phosphatase activity"/>
    <property type="evidence" value="ECO:0007669"/>
    <property type="project" value="TreeGrafter"/>
</dbReference>
<sequence length="161" mass="18057">MKTIYFIRHAKAKKVAATDFDRALSPKGKEAAKVMATRLKNKNILPELIISSPAKRTAKTAKIIAKNINFSGKIQFENSLFEATTQDYLNIINHIDSSLNTIFIVGHNDTLTQICEILSDSHIGYIPTGGVFGIEFDVNEFKDIRAKIGRVLLFDYPKKIE</sequence>
<dbReference type="GeneID" id="46921325"/>
<evidence type="ECO:0000313" key="2">
    <source>
        <dbReference type="Proteomes" id="UP000202031"/>
    </source>
</evidence>
<dbReference type="CDD" id="cd07067">
    <property type="entry name" value="HP_PGM_like"/>
    <property type="match status" value="1"/>
</dbReference>
<dbReference type="AlphaFoldDB" id="A0A1X9SMX3"/>
<reference evidence="2" key="1">
    <citation type="journal article" date="2017" name="Genome Biol. Evol.">
        <title>Comparative Genomic Analysis Identifies a Campylobacter Clade Deficient in Selenium Metabolism.</title>
        <authorList>
            <person name="Miller W.G."/>
            <person name="Yee E."/>
            <person name="Lopes B.S."/>
            <person name="Chapman M.H."/>
            <person name="Huynh S."/>
            <person name="Bono J.L."/>
            <person name="Parker C.T."/>
            <person name="Strachan N.J.C."/>
            <person name="Forbes K.J."/>
        </authorList>
    </citation>
    <scope>NUCLEOTIDE SEQUENCE [LARGE SCALE GENOMIC DNA]</scope>
    <source>
        <strain evidence="2">NCTC 13004</strain>
    </source>
</reference>
<dbReference type="GO" id="GO:0005737">
    <property type="term" value="C:cytoplasm"/>
    <property type="evidence" value="ECO:0007669"/>
    <property type="project" value="TreeGrafter"/>
</dbReference>